<dbReference type="EMBL" id="JACGWJ010000024">
    <property type="protein sequence ID" value="KAL0319648.1"/>
    <property type="molecule type" value="Genomic_DNA"/>
</dbReference>
<gene>
    <name evidence="1" type="ORF">Sradi_5226300</name>
</gene>
<accession>A0AAW2LLU5</accession>
<dbReference type="InterPro" id="IPR053134">
    <property type="entry name" value="RNA-dir_DNA_polymerase"/>
</dbReference>
<organism evidence="1">
    <name type="scientific">Sesamum radiatum</name>
    <name type="common">Black benniseed</name>
    <dbReference type="NCBI Taxonomy" id="300843"/>
    <lineage>
        <taxon>Eukaryota</taxon>
        <taxon>Viridiplantae</taxon>
        <taxon>Streptophyta</taxon>
        <taxon>Embryophyta</taxon>
        <taxon>Tracheophyta</taxon>
        <taxon>Spermatophyta</taxon>
        <taxon>Magnoliopsida</taxon>
        <taxon>eudicotyledons</taxon>
        <taxon>Gunneridae</taxon>
        <taxon>Pentapetalae</taxon>
        <taxon>asterids</taxon>
        <taxon>lamiids</taxon>
        <taxon>Lamiales</taxon>
        <taxon>Pedaliaceae</taxon>
        <taxon>Sesamum</taxon>
    </lineage>
</organism>
<dbReference type="AlphaFoldDB" id="A0AAW2LLU5"/>
<proteinExistence type="predicted"/>
<name>A0AAW2LLU5_SESRA</name>
<dbReference type="InterPro" id="IPR043502">
    <property type="entry name" value="DNA/RNA_pol_sf"/>
</dbReference>
<reference evidence="1" key="2">
    <citation type="journal article" date="2024" name="Plant">
        <title>Genomic evolution and insights into agronomic trait innovations of Sesamum species.</title>
        <authorList>
            <person name="Miao H."/>
            <person name="Wang L."/>
            <person name="Qu L."/>
            <person name="Liu H."/>
            <person name="Sun Y."/>
            <person name="Le M."/>
            <person name="Wang Q."/>
            <person name="Wei S."/>
            <person name="Zheng Y."/>
            <person name="Lin W."/>
            <person name="Duan Y."/>
            <person name="Cao H."/>
            <person name="Xiong S."/>
            <person name="Wang X."/>
            <person name="Wei L."/>
            <person name="Li C."/>
            <person name="Ma Q."/>
            <person name="Ju M."/>
            <person name="Zhao R."/>
            <person name="Li G."/>
            <person name="Mu C."/>
            <person name="Tian Q."/>
            <person name="Mei H."/>
            <person name="Zhang T."/>
            <person name="Gao T."/>
            <person name="Zhang H."/>
        </authorList>
    </citation>
    <scope>NUCLEOTIDE SEQUENCE</scope>
    <source>
        <strain evidence="1">G02</strain>
    </source>
</reference>
<sequence>MERNDIIRKEVEKLLVAGHIRPVQYPEWLANVVLVPKPNKKWRMCIDFTDLNRACPKDSYPLPRIDALVDSTAGCEMMSFLDAFQGIIKSPWNLKTKKKLALSPNRAPSVTK</sequence>
<reference evidence="1" key="1">
    <citation type="submission" date="2020-06" db="EMBL/GenBank/DDBJ databases">
        <authorList>
            <person name="Li T."/>
            <person name="Hu X."/>
            <person name="Zhang T."/>
            <person name="Song X."/>
            <person name="Zhang H."/>
            <person name="Dai N."/>
            <person name="Sheng W."/>
            <person name="Hou X."/>
            <person name="Wei L."/>
        </authorList>
    </citation>
    <scope>NUCLEOTIDE SEQUENCE</scope>
    <source>
        <strain evidence="1">G02</strain>
        <tissue evidence="1">Leaf</tissue>
    </source>
</reference>
<dbReference type="PANTHER" id="PTHR24559">
    <property type="entry name" value="TRANSPOSON TY3-I GAG-POL POLYPROTEIN"/>
    <property type="match status" value="1"/>
</dbReference>
<dbReference type="Gene3D" id="3.10.10.10">
    <property type="entry name" value="HIV Type 1 Reverse Transcriptase, subunit A, domain 1"/>
    <property type="match status" value="1"/>
</dbReference>
<protein>
    <submittedName>
        <fullName evidence="1">Transposon Ty3-G Gag-Pol polyprotein</fullName>
    </submittedName>
</protein>
<dbReference type="SUPFAM" id="SSF56672">
    <property type="entry name" value="DNA/RNA polymerases"/>
    <property type="match status" value="1"/>
</dbReference>
<comment type="caution">
    <text evidence="1">The sequence shown here is derived from an EMBL/GenBank/DDBJ whole genome shotgun (WGS) entry which is preliminary data.</text>
</comment>
<evidence type="ECO:0000313" key="1">
    <source>
        <dbReference type="EMBL" id="KAL0319648.1"/>
    </source>
</evidence>
<dbReference type="PANTHER" id="PTHR24559:SF430">
    <property type="entry name" value="RNA-DIRECTED DNA POLYMERASE"/>
    <property type="match status" value="1"/>
</dbReference>